<dbReference type="Proteomes" id="UP000030645">
    <property type="component" value="Unassembled WGS sequence"/>
</dbReference>
<keyword evidence="3" id="KW-1185">Reference proteome</keyword>
<accession>W9S971</accession>
<name>W9S971_9ROSA</name>
<sequence>MGEAKEGFDKACSEPNKALTTQKSSRWKPKSEKAEDQGGFFGLEDVRIFKAVGDLEDLVIEDERGNRFLGFYEEQVLSPNTLNMSHLASVVPAEWEDNTEGRLGGETTVGSVLDVGGIGGDLRLEGMI</sequence>
<proteinExistence type="predicted"/>
<evidence type="ECO:0000313" key="3">
    <source>
        <dbReference type="Proteomes" id="UP000030645"/>
    </source>
</evidence>
<dbReference type="AlphaFoldDB" id="W9S971"/>
<evidence type="ECO:0000313" key="2">
    <source>
        <dbReference type="EMBL" id="EXC20641.1"/>
    </source>
</evidence>
<dbReference type="EMBL" id="KE345919">
    <property type="protein sequence ID" value="EXC20641.1"/>
    <property type="molecule type" value="Genomic_DNA"/>
</dbReference>
<evidence type="ECO:0000256" key="1">
    <source>
        <dbReference type="SAM" id="MobiDB-lite"/>
    </source>
</evidence>
<gene>
    <name evidence="2" type="ORF">L484_027198</name>
</gene>
<reference evidence="3" key="1">
    <citation type="submission" date="2013-01" db="EMBL/GenBank/DDBJ databases">
        <title>Draft Genome Sequence of a Mulberry Tree, Morus notabilis C.K. Schneid.</title>
        <authorList>
            <person name="He N."/>
            <person name="Zhao S."/>
        </authorList>
    </citation>
    <scope>NUCLEOTIDE SEQUENCE</scope>
</reference>
<feature type="compositionally biased region" description="Basic and acidic residues" evidence="1">
    <location>
        <begin position="1"/>
        <end position="12"/>
    </location>
</feature>
<organism evidence="2 3">
    <name type="scientific">Morus notabilis</name>
    <dbReference type="NCBI Taxonomy" id="981085"/>
    <lineage>
        <taxon>Eukaryota</taxon>
        <taxon>Viridiplantae</taxon>
        <taxon>Streptophyta</taxon>
        <taxon>Embryophyta</taxon>
        <taxon>Tracheophyta</taxon>
        <taxon>Spermatophyta</taxon>
        <taxon>Magnoliopsida</taxon>
        <taxon>eudicotyledons</taxon>
        <taxon>Gunneridae</taxon>
        <taxon>Pentapetalae</taxon>
        <taxon>rosids</taxon>
        <taxon>fabids</taxon>
        <taxon>Rosales</taxon>
        <taxon>Moraceae</taxon>
        <taxon>Moreae</taxon>
        <taxon>Morus</taxon>
    </lineage>
</organism>
<feature type="region of interest" description="Disordered" evidence="1">
    <location>
        <begin position="1"/>
        <end position="36"/>
    </location>
</feature>
<protein>
    <submittedName>
        <fullName evidence="2">Uncharacterized protein</fullName>
    </submittedName>
</protein>